<dbReference type="EMBL" id="CP157947">
    <property type="protein sequence ID" value="XBS68523.1"/>
    <property type="molecule type" value="Genomic_DNA"/>
</dbReference>
<organism evidence="1">
    <name type="scientific">Acerihabitans sp. KWT182</name>
    <dbReference type="NCBI Taxonomy" id="3157919"/>
    <lineage>
        <taxon>Bacteria</taxon>
        <taxon>Pseudomonadati</taxon>
        <taxon>Pseudomonadota</taxon>
        <taxon>Gammaproteobacteria</taxon>
        <taxon>Enterobacterales</taxon>
        <taxon>Pectobacteriaceae</taxon>
        <taxon>Acerihabitans</taxon>
    </lineage>
</organism>
<proteinExistence type="predicted"/>
<sequence>MKIVDSPRFSKAYRSLGFYLFDPGRLLQAGPQRLSSLYIWFFSEQGLKRIKEEQLLGACQDLLSRLADLPAPCQFHITAQIFENIPRLSENKKELCHFVENMLKDSTYLCPACHYLSELLWHIKNSIRPQ</sequence>
<name>A0AAU7Q644_9GAMM</name>
<evidence type="ECO:0000313" key="1">
    <source>
        <dbReference type="EMBL" id="XBS68523.1"/>
    </source>
</evidence>
<dbReference type="AlphaFoldDB" id="A0AAU7Q644"/>
<accession>A0AAU7Q644</accession>
<reference evidence="1" key="1">
    <citation type="submission" date="2024-06" db="EMBL/GenBank/DDBJ databases">
        <authorList>
            <person name="Coelho C."/>
            <person name="Bento M."/>
            <person name="Garcia E."/>
            <person name="Camelo A."/>
            <person name="Brandao I."/>
            <person name="Espirito Santo C."/>
            <person name="Trovao J."/>
            <person name="Verissimo A."/>
            <person name="Costa J."/>
            <person name="Tiago I."/>
        </authorList>
    </citation>
    <scope>NUCLEOTIDE SEQUENCE</scope>
    <source>
        <strain evidence="1">KWT182</strain>
    </source>
</reference>
<protein>
    <submittedName>
        <fullName evidence="1">Uncharacterized protein</fullName>
    </submittedName>
</protein>
<gene>
    <name evidence="1" type="ORF">ABK905_17725</name>
</gene>